<comment type="caution">
    <text evidence="1">The sequence shown here is derived from an EMBL/GenBank/DDBJ whole genome shotgun (WGS) entry which is preliminary data.</text>
</comment>
<dbReference type="NCBIfam" id="TIGR00026">
    <property type="entry name" value="hi_GC_TIGR00026"/>
    <property type="match status" value="1"/>
</dbReference>
<evidence type="ECO:0000313" key="2">
    <source>
        <dbReference type="Proteomes" id="UP000316747"/>
    </source>
</evidence>
<accession>A0A543HWZ8</accession>
<dbReference type="RefSeq" id="WP_141844899.1">
    <property type="nucleotide sequence ID" value="NZ_VFPM01000002.1"/>
</dbReference>
<protein>
    <submittedName>
        <fullName evidence="1">Deazaflavin-dependent oxidoreductase (Nitroreductase family)</fullName>
    </submittedName>
</protein>
<organism evidence="1 2">
    <name type="scientific">Humibacillus xanthopallidus</name>
    <dbReference type="NCBI Taxonomy" id="412689"/>
    <lineage>
        <taxon>Bacteria</taxon>
        <taxon>Bacillati</taxon>
        <taxon>Actinomycetota</taxon>
        <taxon>Actinomycetes</taxon>
        <taxon>Micrococcales</taxon>
        <taxon>Intrasporangiaceae</taxon>
        <taxon>Humibacillus</taxon>
    </lineage>
</organism>
<dbReference type="AlphaFoldDB" id="A0A543HWZ8"/>
<dbReference type="Gene3D" id="2.30.110.10">
    <property type="entry name" value="Electron Transport, Fmn-binding Protein, Chain A"/>
    <property type="match status" value="1"/>
</dbReference>
<reference evidence="1 2" key="1">
    <citation type="submission" date="2019-06" db="EMBL/GenBank/DDBJ databases">
        <title>Genome sequencing of plant associated microbes to promote plant fitness in Sorghum bicolor and Oryza sativa.</title>
        <authorList>
            <person name="Coleman-Derr D."/>
        </authorList>
    </citation>
    <scope>NUCLEOTIDE SEQUENCE [LARGE SCALE GENOMIC DNA]</scope>
    <source>
        <strain evidence="1 2">KV-663</strain>
    </source>
</reference>
<dbReference type="InterPro" id="IPR004378">
    <property type="entry name" value="F420H2_quin_Rdtase"/>
</dbReference>
<dbReference type="InterPro" id="IPR012349">
    <property type="entry name" value="Split_barrel_FMN-bd"/>
</dbReference>
<proteinExistence type="predicted"/>
<dbReference type="OrthoDB" id="3778270at2"/>
<dbReference type="GO" id="GO:0016491">
    <property type="term" value="F:oxidoreductase activity"/>
    <property type="evidence" value="ECO:0007669"/>
    <property type="project" value="InterPro"/>
</dbReference>
<dbReference type="EMBL" id="VFPM01000002">
    <property type="protein sequence ID" value="TQM62878.1"/>
    <property type="molecule type" value="Genomic_DNA"/>
</dbReference>
<name>A0A543HWZ8_9MICO</name>
<dbReference type="Proteomes" id="UP000316747">
    <property type="component" value="Unassembled WGS sequence"/>
</dbReference>
<evidence type="ECO:0000313" key="1">
    <source>
        <dbReference type="EMBL" id="TQM62878.1"/>
    </source>
</evidence>
<sequence>MPLPRWLAHINKRVFNPVEVRRGVRPVLIHTGRSSGKTYRTPLDVHHLPDGYLFIPLYGPRTDWVKNVMAAQEARLSVDGQEIELRSPRLVKKKDIWPLVPPTNKSYPGISSESQLLRMDILGGGQEH</sequence>
<keyword evidence="2" id="KW-1185">Reference proteome</keyword>
<gene>
    <name evidence="1" type="ORF">FBY41_2923</name>
</gene>